<evidence type="ECO:0000313" key="6">
    <source>
        <dbReference type="EMBL" id="CAG8503469.1"/>
    </source>
</evidence>
<dbReference type="EMBL" id="CAJVPJ010000262">
    <property type="protein sequence ID" value="CAG8503469.1"/>
    <property type="molecule type" value="Genomic_DNA"/>
</dbReference>
<dbReference type="Proteomes" id="UP000789572">
    <property type="component" value="Unassembled WGS sequence"/>
</dbReference>
<dbReference type="Pfam" id="PF02926">
    <property type="entry name" value="THUMP"/>
    <property type="match status" value="1"/>
</dbReference>
<keyword evidence="1" id="KW-0547">Nucleotide-binding</keyword>
<protein>
    <submittedName>
        <fullName evidence="6">5436_t:CDS:1</fullName>
    </submittedName>
</protein>
<reference evidence="6" key="1">
    <citation type="submission" date="2021-06" db="EMBL/GenBank/DDBJ databases">
        <authorList>
            <person name="Kallberg Y."/>
            <person name="Tangrot J."/>
            <person name="Rosling A."/>
        </authorList>
    </citation>
    <scope>NUCLEOTIDE SEQUENCE</scope>
    <source>
        <strain evidence="6">IA702</strain>
    </source>
</reference>
<feature type="domain" description="THUMP" evidence="4">
    <location>
        <begin position="86"/>
        <end position="144"/>
    </location>
</feature>
<dbReference type="GO" id="GO:0002937">
    <property type="term" value="P:tRNA 4-thiouridine biosynthesis"/>
    <property type="evidence" value="ECO:0007669"/>
    <property type="project" value="TreeGrafter"/>
</dbReference>
<dbReference type="AlphaFoldDB" id="A0A9N9F1T0"/>
<sequence>MNNQCLIVRYGELFLKGKNRDDFVQKLVVNVNLTLQKNNFSDFNVKKLHDQLIITTKNDKELSKMIIALSKVFGISAFFLAYQLENDCKKLYDFVEKIADYYEIDFPTFKFDVSRSDKNFPKNSLTLQKELGEIVVKKQGLKKVKGLGGLPVGSSGKVLLLLSGGIDSPVAAYQLMKRGLEVVYCHFYHQKEAKKLAISALATGDALAQVASQTIESLNVISQ</sequence>
<evidence type="ECO:0000259" key="3">
    <source>
        <dbReference type="Pfam" id="PF02568"/>
    </source>
</evidence>
<organism evidence="6 7">
    <name type="scientific">Paraglomus occultum</name>
    <dbReference type="NCBI Taxonomy" id="144539"/>
    <lineage>
        <taxon>Eukaryota</taxon>
        <taxon>Fungi</taxon>
        <taxon>Fungi incertae sedis</taxon>
        <taxon>Mucoromycota</taxon>
        <taxon>Glomeromycotina</taxon>
        <taxon>Glomeromycetes</taxon>
        <taxon>Paraglomerales</taxon>
        <taxon>Paraglomeraceae</taxon>
        <taxon>Paraglomus</taxon>
    </lineage>
</organism>
<evidence type="ECO:0000256" key="1">
    <source>
        <dbReference type="ARBA" id="ARBA00022741"/>
    </source>
</evidence>
<evidence type="ECO:0000259" key="5">
    <source>
        <dbReference type="Pfam" id="PF22025"/>
    </source>
</evidence>
<dbReference type="Pfam" id="PF02568">
    <property type="entry name" value="ThiI"/>
    <property type="match status" value="1"/>
</dbReference>
<dbReference type="GO" id="GO:0005524">
    <property type="term" value="F:ATP binding"/>
    <property type="evidence" value="ECO:0007669"/>
    <property type="project" value="UniProtKB-KW"/>
</dbReference>
<dbReference type="InterPro" id="IPR049962">
    <property type="entry name" value="THUMP_ThiI"/>
</dbReference>
<accession>A0A9N9F1T0</accession>
<feature type="domain" description="Thil AANH" evidence="3">
    <location>
        <begin position="153"/>
        <end position="191"/>
    </location>
</feature>
<keyword evidence="7" id="KW-1185">Reference proteome</keyword>
<dbReference type="OrthoDB" id="2373313at2759"/>
<dbReference type="InterPro" id="IPR050102">
    <property type="entry name" value="tRNA_sulfurtransferase_ThiI"/>
</dbReference>
<evidence type="ECO:0000256" key="2">
    <source>
        <dbReference type="ARBA" id="ARBA00022840"/>
    </source>
</evidence>
<dbReference type="Gene3D" id="3.40.50.620">
    <property type="entry name" value="HUPs"/>
    <property type="match status" value="1"/>
</dbReference>
<comment type="caution">
    <text evidence="6">The sequence shown here is derived from an EMBL/GenBank/DDBJ whole genome shotgun (WGS) entry which is preliminary data.</text>
</comment>
<dbReference type="InterPro" id="IPR014729">
    <property type="entry name" value="Rossmann-like_a/b/a_fold"/>
</dbReference>
<dbReference type="GO" id="GO:0005829">
    <property type="term" value="C:cytosol"/>
    <property type="evidence" value="ECO:0007669"/>
    <property type="project" value="TreeGrafter"/>
</dbReference>
<keyword evidence="2" id="KW-0067">ATP-binding</keyword>
<proteinExistence type="predicted"/>
<evidence type="ECO:0000313" key="7">
    <source>
        <dbReference type="Proteomes" id="UP000789572"/>
    </source>
</evidence>
<dbReference type="GO" id="GO:0003723">
    <property type="term" value="F:RNA binding"/>
    <property type="evidence" value="ECO:0007669"/>
    <property type="project" value="InterPro"/>
</dbReference>
<evidence type="ECO:0000259" key="4">
    <source>
        <dbReference type="Pfam" id="PF02926"/>
    </source>
</evidence>
<dbReference type="GO" id="GO:0052837">
    <property type="term" value="P:thiazole biosynthetic process"/>
    <property type="evidence" value="ECO:0007669"/>
    <property type="project" value="TreeGrafter"/>
</dbReference>
<dbReference type="InterPro" id="IPR054173">
    <property type="entry name" value="ThiI_fer"/>
</dbReference>
<feature type="non-terminal residue" evidence="6">
    <location>
        <position position="223"/>
    </location>
</feature>
<name>A0A9N9F1T0_9GLOM</name>
<dbReference type="GO" id="GO:0004810">
    <property type="term" value="F:CCA tRNA nucleotidyltransferase activity"/>
    <property type="evidence" value="ECO:0007669"/>
    <property type="project" value="InterPro"/>
</dbReference>
<dbReference type="InterPro" id="IPR004114">
    <property type="entry name" value="THUMP_dom"/>
</dbReference>
<dbReference type="PANTHER" id="PTHR43209:SF1">
    <property type="entry name" value="TRNA SULFURTRANSFERASE"/>
    <property type="match status" value="1"/>
</dbReference>
<dbReference type="SUPFAM" id="SSF143437">
    <property type="entry name" value="THUMP domain-like"/>
    <property type="match status" value="1"/>
</dbReference>
<feature type="domain" description="ThiI ferredoxin-like" evidence="5">
    <location>
        <begin position="6"/>
        <end position="78"/>
    </location>
</feature>
<gene>
    <name evidence="6" type="ORF">POCULU_LOCUS2696</name>
</gene>
<dbReference type="Pfam" id="PF22025">
    <property type="entry name" value="ThiI_fer"/>
    <property type="match status" value="1"/>
</dbReference>
<dbReference type="PANTHER" id="PTHR43209">
    <property type="entry name" value="TRNA SULFURTRANSFERASE"/>
    <property type="match status" value="1"/>
</dbReference>
<dbReference type="CDD" id="cd11716">
    <property type="entry name" value="THUMP_ThiI"/>
    <property type="match status" value="1"/>
</dbReference>
<dbReference type="Gene3D" id="3.30.2130.30">
    <property type="match status" value="1"/>
</dbReference>
<dbReference type="InterPro" id="IPR020536">
    <property type="entry name" value="ThiI_AANH"/>
</dbReference>
<dbReference type="SUPFAM" id="SSF52402">
    <property type="entry name" value="Adenine nucleotide alpha hydrolases-like"/>
    <property type="match status" value="1"/>
</dbReference>